<keyword evidence="5" id="KW-1185">Reference proteome</keyword>
<dbReference type="SUPFAM" id="SSF56601">
    <property type="entry name" value="beta-lactamase/transpeptidase-like"/>
    <property type="match status" value="1"/>
</dbReference>
<dbReference type="Pfam" id="PF26335">
    <property type="entry name" value="ARB_00930_C"/>
    <property type="match status" value="1"/>
</dbReference>
<organism evidence="4 5">
    <name type="scientific">Thelonectria olida</name>
    <dbReference type="NCBI Taxonomy" id="1576542"/>
    <lineage>
        <taxon>Eukaryota</taxon>
        <taxon>Fungi</taxon>
        <taxon>Dikarya</taxon>
        <taxon>Ascomycota</taxon>
        <taxon>Pezizomycotina</taxon>
        <taxon>Sordariomycetes</taxon>
        <taxon>Hypocreomycetidae</taxon>
        <taxon>Hypocreales</taxon>
        <taxon>Nectriaceae</taxon>
        <taxon>Thelonectria</taxon>
    </lineage>
</organism>
<dbReference type="InterPro" id="IPR012338">
    <property type="entry name" value="Beta-lactam/transpept-like"/>
</dbReference>
<comment type="caution">
    <text evidence="4">The sequence shown here is derived from an EMBL/GenBank/DDBJ whole genome shotgun (WGS) entry which is preliminary data.</text>
</comment>
<dbReference type="Proteomes" id="UP000777438">
    <property type="component" value="Unassembled WGS sequence"/>
</dbReference>
<dbReference type="InterPro" id="IPR058664">
    <property type="entry name" value="ARB_00930-like_C"/>
</dbReference>
<feature type="chain" id="PRO_5040198933" evidence="1">
    <location>
        <begin position="20"/>
        <end position="553"/>
    </location>
</feature>
<dbReference type="PANTHER" id="PTHR22935:SF97">
    <property type="entry name" value="BETA-LACTAMASE-RELATED DOMAIN-CONTAINING PROTEIN"/>
    <property type="match status" value="1"/>
</dbReference>
<sequence length="553" mass="60483">MRLHAFALLTLASNAVIQTSPACSFLRPVFPPVEKSLNNSAVIKHAVAQLTKKIDDIVKHGTDTTFHIQAFSGTDKLFSYGHAPPSTVGSLTSAILNEDTVFRIGSVSKLITVYGLLAEVGMSRLNDPITKWVPELAKAANHLADRVQSPHWDEVTVGQLAGHMAGIQRNYRRGRRTWLPPLKTQDMPACDLAIGRKTCTRKQFFQGITSKTAFAVTSTSNTPVYSNAAFQILAYALESMTNKTFEDSLQSSLLEPLGLRRTSLEAPKNKSNAVIPGNETTSWWDLKLGGSSPYGGMFSTTADLTTLGQSILRSSILATNETRAWLKPLSHTSDLQMSVGMPWEIRRVLLPISPKSNKTRIVDLYTKNGLLGFYSAFFVLSPDHDFGFVILLASSSSGVNMWPVLPSLITDTMLPALEEAARARARSIFAGSYASTHGKLVVGVDKDLPGLSVRRGMRGKVDVLGVFKTLFGMGAGGLRLFPVGLEGNGKIRFRGVYEDKREMPPPGNVDPWIDLCQAWGSVDALKYGSIGIDDFEPRVWRETLARVKKQVVN</sequence>
<evidence type="ECO:0000259" key="2">
    <source>
        <dbReference type="Pfam" id="PF00144"/>
    </source>
</evidence>
<accession>A0A9P8VV47</accession>
<evidence type="ECO:0000313" key="4">
    <source>
        <dbReference type="EMBL" id="KAH6874876.1"/>
    </source>
</evidence>
<dbReference type="Pfam" id="PF00144">
    <property type="entry name" value="Beta-lactamase"/>
    <property type="match status" value="1"/>
</dbReference>
<evidence type="ECO:0000313" key="5">
    <source>
        <dbReference type="Proteomes" id="UP000777438"/>
    </source>
</evidence>
<reference evidence="4 5" key="1">
    <citation type="journal article" date="2021" name="Nat. Commun.">
        <title>Genetic determinants of endophytism in the Arabidopsis root mycobiome.</title>
        <authorList>
            <person name="Mesny F."/>
            <person name="Miyauchi S."/>
            <person name="Thiergart T."/>
            <person name="Pickel B."/>
            <person name="Atanasova L."/>
            <person name="Karlsson M."/>
            <person name="Huettel B."/>
            <person name="Barry K.W."/>
            <person name="Haridas S."/>
            <person name="Chen C."/>
            <person name="Bauer D."/>
            <person name="Andreopoulos W."/>
            <person name="Pangilinan J."/>
            <person name="LaButti K."/>
            <person name="Riley R."/>
            <person name="Lipzen A."/>
            <person name="Clum A."/>
            <person name="Drula E."/>
            <person name="Henrissat B."/>
            <person name="Kohler A."/>
            <person name="Grigoriev I.V."/>
            <person name="Martin F.M."/>
            <person name="Hacquard S."/>
        </authorList>
    </citation>
    <scope>NUCLEOTIDE SEQUENCE [LARGE SCALE GENOMIC DNA]</scope>
    <source>
        <strain evidence="4 5">MPI-CAGE-CH-0241</strain>
    </source>
</reference>
<gene>
    <name evidence="4" type="ORF">B0T10DRAFT_540994</name>
</gene>
<evidence type="ECO:0000259" key="3">
    <source>
        <dbReference type="Pfam" id="PF26335"/>
    </source>
</evidence>
<dbReference type="InterPro" id="IPR051478">
    <property type="entry name" value="Beta-lactamase-like_AB/R"/>
</dbReference>
<dbReference type="AlphaFoldDB" id="A0A9P8VV47"/>
<keyword evidence="1" id="KW-0732">Signal</keyword>
<proteinExistence type="predicted"/>
<dbReference type="OrthoDB" id="10250282at2759"/>
<feature type="domain" description="Beta-lactamase-like ARB-00930-like C-terminal" evidence="3">
    <location>
        <begin position="421"/>
        <end position="536"/>
    </location>
</feature>
<dbReference type="PANTHER" id="PTHR22935">
    <property type="entry name" value="PENICILLIN-BINDING PROTEIN"/>
    <property type="match status" value="1"/>
</dbReference>
<protein>
    <submittedName>
        <fullName evidence="4">Beta-lactamase/transpeptidase-like protein</fullName>
    </submittedName>
</protein>
<dbReference type="InterPro" id="IPR001466">
    <property type="entry name" value="Beta-lactam-related"/>
</dbReference>
<dbReference type="Gene3D" id="3.40.710.10">
    <property type="entry name" value="DD-peptidase/beta-lactamase superfamily"/>
    <property type="match status" value="1"/>
</dbReference>
<dbReference type="EMBL" id="JAGPYM010000036">
    <property type="protein sequence ID" value="KAH6874876.1"/>
    <property type="molecule type" value="Genomic_DNA"/>
</dbReference>
<feature type="signal peptide" evidence="1">
    <location>
        <begin position="1"/>
        <end position="19"/>
    </location>
</feature>
<feature type="domain" description="Beta-lactamase-related" evidence="2">
    <location>
        <begin position="96"/>
        <end position="395"/>
    </location>
</feature>
<evidence type="ECO:0000256" key="1">
    <source>
        <dbReference type="SAM" id="SignalP"/>
    </source>
</evidence>
<name>A0A9P8VV47_9HYPO</name>